<feature type="transmembrane region" description="Helical" evidence="1">
    <location>
        <begin position="126"/>
        <end position="143"/>
    </location>
</feature>
<gene>
    <name evidence="2" type="ORF">ACFOSB_13445</name>
</gene>
<organism evidence="2 3">
    <name type="scientific">Deinococcus rufus</name>
    <dbReference type="NCBI Taxonomy" id="2136097"/>
    <lineage>
        <taxon>Bacteria</taxon>
        <taxon>Thermotogati</taxon>
        <taxon>Deinococcota</taxon>
        <taxon>Deinococci</taxon>
        <taxon>Deinococcales</taxon>
        <taxon>Deinococcaceae</taxon>
        <taxon>Deinococcus</taxon>
    </lineage>
</organism>
<feature type="transmembrane region" description="Helical" evidence="1">
    <location>
        <begin position="97"/>
        <end position="119"/>
    </location>
</feature>
<name>A0ABV7Z8Z5_9DEIO</name>
<sequence length="211" mass="23470">MLFAPSRPLARRHRIGFQRLADRQHPGTVQGRVVRAGVQLALRSPVTPYVMHLLGRLLAVGVQWLDLRRWTQWLGLLTLMLLCLLMALFTHQRDGCLPVGLTIHGIHFPACSLMGLALLPFLIDQLWVLVSIPVAVVLAVRAWGRARAALLKLAGLLIKVLVRAYRARASIIQRQRLLLVERLAGRAPPAPLITVLQSARMRRPAVCPCAP</sequence>
<dbReference type="EMBL" id="JBHRZG010000015">
    <property type="protein sequence ID" value="MFC3833867.1"/>
    <property type="molecule type" value="Genomic_DNA"/>
</dbReference>
<keyword evidence="3" id="KW-1185">Reference proteome</keyword>
<feature type="transmembrane region" description="Helical" evidence="1">
    <location>
        <begin position="73"/>
        <end position="91"/>
    </location>
</feature>
<comment type="caution">
    <text evidence="2">The sequence shown here is derived from an EMBL/GenBank/DDBJ whole genome shotgun (WGS) entry which is preliminary data.</text>
</comment>
<evidence type="ECO:0000313" key="3">
    <source>
        <dbReference type="Proteomes" id="UP001595803"/>
    </source>
</evidence>
<accession>A0ABV7Z8Z5</accession>
<keyword evidence="1" id="KW-1133">Transmembrane helix</keyword>
<evidence type="ECO:0000313" key="2">
    <source>
        <dbReference type="EMBL" id="MFC3833867.1"/>
    </source>
</evidence>
<keyword evidence="1" id="KW-0472">Membrane</keyword>
<keyword evidence="1" id="KW-0812">Transmembrane</keyword>
<reference evidence="3" key="1">
    <citation type="journal article" date="2019" name="Int. J. Syst. Evol. Microbiol.">
        <title>The Global Catalogue of Microorganisms (GCM) 10K type strain sequencing project: providing services to taxonomists for standard genome sequencing and annotation.</title>
        <authorList>
            <consortium name="The Broad Institute Genomics Platform"/>
            <consortium name="The Broad Institute Genome Sequencing Center for Infectious Disease"/>
            <person name="Wu L."/>
            <person name="Ma J."/>
        </authorList>
    </citation>
    <scope>NUCLEOTIDE SEQUENCE [LARGE SCALE GENOMIC DNA]</scope>
    <source>
        <strain evidence="3">CCTCC AB 2017081</strain>
    </source>
</reference>
<protein>
    <submittedName>
        <fullName evidence="2">Uncharacterized protein</fullName>
    </submittedName>
</protein>
<dbReference type="RefSeq" id="WP_322475023.1">
    <property type="nucleotide sequence ID" value="NZ_JBHRZG010000015.1"/>
</dbReference>
<dbReference type="Proteomes" id="UP001595803">
    <property type="component" value="Unassembled WGS sequence"/>
</dbReference>
<evidence type="ECO:0000256" key="1">
    <source>
        <dbReference type="SAM" id="Phobius"/>
    </source>
</evidence>
<proteinExistence type="predicted"/>